<dbReference type="CDD" id="cd01741">
    <property type="entry name" value="GATase1_1"/>
    <property type="match status" value="1"/>
</dbReference>
<dbReference type="OrthoDB" id="92161at2759"/>
<dbReference type="Proteomes" id="UP000078561">
    <property type="component" value="Unassembled WGS sequence"/>
</dbReference>
<proteinExistence type="predicted"/>
<organism evidence="2">
    <name type="scientific">Absidia glauca</name>
    <name type="common">Pin mould</name>
    <dbReference type="NCBI Taxonomy" id="4829"/>
    <lineage>
        <taxon>Eukaryota</taxon>
        <taxon>Fungi</taxon>
        <taxon>Fungi incertae sedis</taxon>
        <taxon>Mucoromycota</taxon>
        <taxon>Mucoromycotina</taxon>
        <taxon>Mucoromycetes</taxon>
        <taxon>Mucorales</taxon>
        <taxon>Cunninghamellaceae</taxon>
        <taxon>Absidia</taxon>
    </lineage>
</organism>
<dbReference type="Pfam" id="PF00117">
    <property type="entry name" value="GATase"/>
    <property type="match status" value="1"/>
</dbReference>
<sequence>MNHPHLPHKLRIGILVTETTSPSLAQQHGDMFSMFQQVFHQTSAIGEGQLILDLVRFNVLDDPPQYPSTHDLDSGHYDGLVITGSTKNAHDDDPWIHTLMSFIQQLQQHPLDRKVPLVGICFGHQIIARALGGVCERNPHGWEFGPTLVRLTDQGRSYFGSKHTMCLNQIHQDHVPFLPPGFIRLATTEPHTSIQAMVSADGRCLSIQGHPEISCAATTTFLDILAPQIPDAVVQDARDRLQQHAGSMDDLWLAEKILLFFCRHLHTRTTLCISPSL</sequence>
<dbReference type="STRING" id="4829.A0A163K2C3"/>
<dbReference type="FunCoup" id="A0A163K2C3">
    <property type="interactions" value="318"/>
</dbReference>
<feature type="domain" description="Glutamine amidotransferase" evidence="1">
    <location>
        <begin position="71"/>
        <end position="216"/>
    </location>
</feature>
<dbReference type="InterPro" id="IPR029062">
    <property type="entry name" value="Class_I_gatase-like"/>
</dbReference>
<dbReference type="Gene3D" id="3.40.50.880">
    <property type="match status" value="1"/>
</dbReference>
<dbReference type="AlphaFoldDB" id="A0A163K2C3"/>
<dbReference type="EMBL" id="LT554417">
    <property type="protein sequence ID" value="SAM04821.1"/>
    <property type="molecule type" value="Genomic_DNA"/>
</dbReference>
<dbReference type="GO" id="GO:0005829">
    <property type="term" value="C:cytosol"/>
    <property type="evidence" value="ECO:0007669"/>
    <property type="project" value="TreeGrafter"/>
</dbReference>
<dbReference type="GO" id="GO:0005634">
    <property type="term" value="C:nucleus"/>
    <property type="evidence" value="ECO:0007669"/>
    <property type="project" value="TreeGrafter"/>
</dbReference>
<evidence type="ECO:0000259" key="1">
    <source>
        <dbReference type="Pfam" id="PF00117"/>
    </source>
</evidence>
<reference evidence="2" key="1">
    <citation type="submission" date="2016-04" db="EMBL/GenBank/DDBJ databases">
        <authorList>
            <person name="Evans L.H."/>
            <person name="Alamgir A."/>
            <person name="Owens N."/>
            <person name="Weber N.D."/>
            <person name="Virtaneva K."/>
            <person name="Barbian K."/>
            <person name="Babar A."/>
            <person name="Rosenke K."/>
        </authorList>
    </citation>
    <scope>NUCLEOTIDE SEQUENCE [LARGE SCALE GENOMIC DNA]</scope>
    <source>
        <strain evidence="2">CBS 101.48</strain>
    </source>
</reference>
<dbReference type="PROSITE" id="PS51273">
    <property type="entry name" value="GATASE_TYPE_1"/>
    <property type="match status" value="1"/>
</dbReference>
<dbReference type="PANTHER" id="PTHR42695:SF5">
    <property type="entry name" value="GLUTAMINE AMIDOTRANSFERASE YLR126C-RELATED"/>
    <property type="match status" value="1"/>
</dbReference>
<keyword evidence="3" id="KW-1185">Reference proteome</keyword>
<evidence type="ECO:0000313" key="2">
    <source>
        <dbReference type="EMBL" id="SAM04821.1"/>
    </source>
</evidence>
<dbReference type="SUPFAM" id="SSF52317">
    <property type="entry name" value="Class I glutamine amidotransferase-like"/>
    <property type="match status" value="1"/>
</dbReference>
<dbReference type="InterPro" id="IPR044992">
    <property type="entry name" value="ChyE-like"/>
</dbReference>
<dbReference type="PANTHER" id="PTHR42695">
    <property type="entry name" value="GLUTAMINE AMIDOTRANSFERASE YLR126C-RELATED"/>
    <property type="match status" value="1"/>
</dbReference>
<dbReference type="InParanoid" id="A0A163K2C3"/>
<accession>A0A163K2C3</accession>
<gene>
    <name evidence="2" type="primary">ABSGL_10687.1 scaffold 12033</name>
</gene>
<dbReference type="InterPro" id="IPR017926">
    <property type="entry name" value="GATASE"/>
</dbReference>
<dbReference type="OMA" id="FECERLV"/>
<protein>
    <recommendedName>
        <fullName evidence="1">Glutamine amidotransferase domain-containing protein</fullName>
    </recommendedName>
</protein>
<evidence type="ECO:0000313" key="3">
    <source>
        <dbReference type="Proteomes" id="UP000078561"/>
    </source>
</evidence>
<name>A0A163K2C3_ABSGL</name>